<dbReference type="RefSeq" id="WP_169603444.1">
    <property type="nucleotide sequence ID" value="NZ_CP046565.1"/>
</dbReference>
<feature type="region of interest" description="Disordered" evidence="1">
    <location>
        <begin position="338"/>
        <end position="358"/>
    </location>
</feature>
<protein>
    <recommendedName>
        <fullName evidence="4">Band 7 protein</fullName>
    </recommendedName>
</protein>
<evidence type="ECO:0008006" key="4">
    <source>
        <dbReference type="Google" id="ProtNLM"/>
    </source>
</evidence>
<organism evidence="2 3">
    <name type="scientific">Methylococcus geothermalis</name>
    <dbReference type="NCBI Taxonomy" id="2681310"/>
    <lineage>
        <taxon>Bacteria</taxon>
        <taxon>Pseudomonadati</taxon>
        <taxon>Pseudomonadota</taxon>
        <taxon>Gammaproteobacteria</taxon>
        <taxon>Methylococcales</taxon>
        <taxon>Methylococcaceae</taxon>
        <taxon>Methylococcus</taxon>
    </lineage>
</organism>
<name>A0A858Q8N8_9GAMM</name>
<feature type="region of interest" description="Disordered" evidence="1">
    <location>
        <begin position="249"/>
        <end position="269"/>
    </location>
</feature>
<dbReference type="EMBL" id="CP046565">
    <property type="protein sequence ID" value="QJD30165.1"/>
    <property type="molecule type" value="Genomic_DNA"/>
</dbReference>
<sequence>MNGELDTERWDPGFVGDHYVVTTRLGPFRKLFLKPRDFTPRIYHRLTELSIEDWILPVPEQTLGDALRIGVELSVRFQPTLDYARRNPDSLDQLAHAIKLRYQRVLLDMALEELRVLEDPFWLAAGCTAVERRIETRTNETLAAQAIRCRTRCVLTPAFEALDESEVEALPPWSPYRPLYRALLQRQRDLAAEAERRRLEQEVQDEVARLKREHARLALERHETELRQARHEHETERLKAELAAEEALQAERRAAEARQKEEQVRHEQKLREMEIEAELQSKARRAEAMDDADARLRREIELLALERQRLLLEEEVKDIKLAKAKGWIINASRRFQLGQDAEFDEPEAPGLPPELPEK</sequence>
<evidence type="ECO:0000313" key="2">
    <source>
        <dbReference type="EMBL" id="QJD30165.1"/>
    </source>
</evidence>
<dbReference type="Proteomes" id="UP000503004">
    <property type="component" value="Chromosome"/>
</dbReference>
<evidence type="ECO:0000313" key="3">
    <source>
        <dbReference type="Proteomes" id="UP000503004"/>
    </source>
</evidence>
<evidence type="ECO:0000256" key="1">
    <source>
        <dbReference type="SAM" id="MobiDB-lite"/>
    </source>
</evidence>
<dbReference type="KEGG" id="metu:GNH96_09410"/>
<dbReference type="AlphaFoldDB" id="A0A858Q8N8"/>
<proteinExistence type="predicted"/>
<reference evidence="3" key="1">
    <citation type="submission" date="2019-12" db="EMBL/GenBank/DDBJ databases">
        <authorList>
            <person name="Awala S.I."/>
            <person name="Rhee S.K."/>
        </authorList>
    </citation>
    <scope>NUCLEOTIDE SEQUENCE [LARGE SCALE GENOMIC DNA]</scope>
    <source>
        <strain evidence="3">IM1</strain>
    </source>
</reference>
<feature type="compositionally biased region" description="Pro residues" evidence="1">
    <location>
        <begin position="349"/>
        <end position="358"/>
    </location>
</feature>
<keyword evidence="3" id="KW-1185">Reference proteome</keyword>
<accession>A0A858Q8N8</accession>
<gene>
    <name evidence="2" type="ORF">GNH96_09410</name>
</gene>